<dbReference type="InterPro" id="IPR019270">
    <property type="entry name" value="DUF2283"/>
</dbReference>
<accession>A0ABY2NQR1</accession>
<protein>
    <submittedName>
        <fullName evidence="1">DUF2283 domain-containing protein</fullName>
    </submittedName>
</protein>
<evidence type="ECO:0000313" key="2">
    <source>
        <dbReference type="Proteomes" id="UP000298112"/>
    </source>
</evidence>
<comment type="caution">
    <text evidence="1">The sequence shown here is derived from an EMBL/GenBank/DDBJ whole genome shotgun (WGS) entry which is preliminary data.</text>
</comment>
<dbReference type="RefSeq" id="WP_002978788.1">
    <property type="nucleotide sequence ID" value="NZ_RQHF01000012.1"/>
</dbReference>
<name>A0ABY2NQR1_9LEPT</name>
<reference evidence="2" key="1">
    <citation type="journal article" date="2019" name="PLoS Negl. Trop. Dis.">
        <title>Revisiting the worldwide diversity of Leptospira species in the environment.</title>
        <authorList>
            <person name="Vincent A.T."/>
            <person name="Schiettekatte O."/>
            <person name="Bourhy P."/>
            <person name="Veyrier F.J."/>
            <person name="Picardeau M."/>
        </authorList>
    </citation>
    <scope>NUCLEOTIDE SEQUENCE [LARGE SCALE GENOMIC DNA]</scope>
    <source>
        <strain evidence="2">201601955</strain>
    </source>
</reference>
<gene>
    <name evidence="1" type="ORF">EHQ95_05120</name>
</gene>
<proteinExistence type="predicted"/>
<dbReference type="PANTHER" id="PTHR37029">
    <property type="entry name" value="SSR1768 PROTEIN"/>
    <property type="match status" value="1"/>
</dbReference>
<dbReference type="Pfam" id="PF10049">
    <property type="entry name" value="DUF2283"/>
    <property type="match status" value="1"/>
</dbReference>
<evidence type="ECO:0000313" key="1">
    <source>
        <dbReference type="EMBL" id="TGM59100.1"/>
    </source>
</evidence>
<organism evidence="1 2">
    <name type="scientific">Leptospira vanthielii</name>
    <dbReference type="NCBI Taxonomy" id="293085"/>
    <lineage>
        <taxon>Bacteria</taxon>
        <taxon>Pseudomonadati</taxon>
        <taxon>Spirochaetota</taxon>
        <taxon>Spirochaetia</taxon>
        <taxon>Leptospirales</taxon>
        <taxon>Leptospiraceae</taxon>
        <taxon>Leptospira</taxon>
    </lineage>
</organism>
<dbReference type="PANTHER" id="PTHR37029:SF1">
    <property type="entry name" value="SSR1768 PROTEIN"/>
    <property type="match status" value="1"/>
</dbReference>
<sequence length="64" mass="7173">MKVTYYSETDSLYIDLATKSAYETKEISKDINIDLDEKGNPVGIDIHGNASKFVDLSAFALEKR</sequence>
<keyword evidence="2" id="KW-1185">Reference proteome</keyword>
<dbReference type="EMBL" id="RQHF01000012">
    <property type="protein sequence ID" value="TGM59100.1"/>
    <property type="molecule type" value="Genomic_DNA"/>
</dbReference>
<dbReference type="Proteomes" id="UP000298112">
    <property type="component" value="Unassembled WGS sequence"/>
</dbReference>